<proteinExistence type="predicted"/>
<evidence type="ECO:0000313" key="3">
    <source>
        <dbReference type="Proteomes" id="UP000188937"/>
    </source>
</evidence>
<dbReference type="EMBL" id="CP014692">
    <property type="protein sequence ID" value="AQS83726.1"/>
    <property type="molecule type" value="Genomic_DNA"/>
</dbReference>
<reference evidence="2 3" key="1">
    <citation type="submission" date="2016-03" db="EMBL/GenBank/DDBJ databases">
        <title>Acetic acid bacteria sequencing.</title>
        <authorList>
            <person name="Brandt J."/>
            <person name="Jakob F."/>
            <person name="Vogel R.F."/>
        </authorList>
    </citation>
    <scope>NUCLEOTIDE SEQUENCE [LARGE SCALE GENOMIC DNA]</scope>
    <source>
        <strain evidence="2 3">TMW2.1153</strain>
    </source>
</reference>
<dbReference type="KEGG" id="aace:A0U92_01890"/>
<evidence type="ECO:0000313" key="2">
    <source>
        <dbReference type="EMBL" id="AQS83726.1"/>
    </source>
</evidence>
<keyword evidence="3" id="KW-1185">Reference proteome</keyword>
<accession>A0A1U9KD70</accession>
<feature type="region of interest" description="Disordered" evidence="1">
    <location>
        <begin position="1"/>
        <end position="20"/>
    </location>
</feature>
<dbReference type="AlphaFoldDB" id="A0A1U9KD70"/>
<evidence type="ECO:0000256" key="1">
    <source>
        <dbReference type="SAM" id="MobiDB-lite"/>
    </source>
</evidence>
<name>A0A1U9KD70_ACEAC</name>
<gene>
    <name evidence="2" type="ORF">A0U92_01890</name>
</gene>
<organism evidence="2 3">
    <name type="scientific">Acetobacter aceti</name>
    <dbReference type="NCBI Taxonomy" id="435"/>
    <lineage>
        <taxon>Bacteria</taxon>
        <taxon>Pseudomonadati</taxon>
        <taxon>Pseudomonadota</taxon>
        <taxon>Alphaproteobacteria</taxon>
        <taxon>Acetobacterales</taxon>
        <taxon>Acetobacteraceae</taxon>
        <taxon>Acetobacter</taxon>
        <taxon>Acetobacter subgen. Acetobacter</taxon>
    </lineage>
</organism>
<sequence>MSKKPTPKNTPVPEEPVKDPHIHISASNDLKLASLTITSGRKKIVLDLNVAQVADLISGLGTVHQAMIGTEIPPIEGVPFTPVRRTNWALQLDPETQGSILAFQHPAYGPVGIAMAPTDAAKMAHGLSLHQQLNAATLKASGPAN</sequence>
<dbReference type="OrthoDB" id="8019751at2"/>
<dbReference type="Proteomes" id="UP000188937">
    <property type="component" value="Chromosome"/>
</dbReference>
<dbReference type="RefSeq" id="WP_077811764.1">
    <property type="nucleotide sequence ID" value="NZ_CP014692.1"/>
</dbReference>
<protein>
    <submittedName>
        <fullName evidence="2">Uncharacterized protein</fullName>
    </submittedName>
</protein>